<keyword evidence="4 9" id="KW-0812">Transmembrane</keyword>
<name>A0ABV6C2P0_9ACTN</name>
<dbReference type="Gene3D" id="3.30.70.3220">
    <property type="match status" value="1"/>
</dbReference>
<feature type="signal peptide" evidence="10">
    <location>
        <begin position="1"/>
        <end position="22"/>
    </location>
</feature>
<organism evidence="14 15">
    <name type="scientific">Aciditerrimonas ferrireducens</name>
    <dbReference type="NCBI Taxonomy" id="667306"/>
    <lineage>
        <taxon>Bacteria</taxon>
        <taxon>Bacillati</taxon>
        <taxon>Actinomycetota</taxon>
        <taxon>Acidimicrobiia</taxon>
        <taxon>Acidimicrobiales</taxon>
        <taxon>Acidimicrobiaceae</taxon>
        <taxon>Aciditerrimonas</taxon>
    </lineage>
</organism>
<comment type="similarity">
    <text evidence="9">Belongs to the SecD/SecF family. SecD subfamily.</text>
</comment>
<keyword evidence="15" id="KW-1185">Reference proteome</keyword>
<dbReference type="HAMAP" id="MF_01463_B">
    <property type="entry name" value="SecD_B"/>
    <property type="match status" value="1"/>
</dbReference>
<dbReference type="Gene3D" id="1.20.1640.10">
    <property type="entry name" value="Multidrug efflux transporter AcrB transmembrane domain"/>
    <property type="match status" value="1"/>
</dbReference>
<keyword evidence="2 9" id="KW-0813">Transport</keyword>
<dbReference type="SUPFAM" id="SSF82866">
    <property type="entry name" value="Multidrug efflux transporter AcrB transmembrane domain"/>
    <property type="match status" value="1"/>
</dbReference>
<evidence type="ECO:0000256" key="5">
    <source>
        <dbReference type="ARBA" id="ARBA00022927"/>
    </source>
</evidence>
<evidence type="ECO:0000256" key="7">
    <source>
        <dbReference type="ARBA" id="ARBA00023010"/>
    </source>
</evidence>
<dbReference type="InterPro" id="IPR005791">
    <property type="entry name" value="SecD"/>
</dbReference>
<dbReference type="InterPro" id="IPR054384">
    <property type="entry name" value="SecDF_P1_head"/>
</dbReference>
<keyword evidence="10" id="KW-0732">Signal</keyword>
<evidence type="ECO:0000259" key="12">
    <source>
        <dbReference type="Pfam" id="PF21760"/>
    </source>
</evidence>
<keyword evidence="3 9" id="KW-1003">Cell membrane</keyword>
<dbReference type="Pfam" id="PF21760">
    <property type="entry name" value="SecD_1st"/>
    <property type="match status" value="1"/>
</dbReference>
<comment type="function">
    <text evidence="9">Part of the Sec protein translocase complex. Interacts with the SecYEG preprotein conducting channel. SecDF uses the proton motive force (PMF) to complete protein translocation after the ATP-dependent function of SecA.</text>
</comment>
<feature type="transmembrane region" description="Helical" evidence="9">
    <location>
        <begin position="382"/>
        <end position="404"/>
    </location>
</feature>
<feature type="domain" description="SecDF P1 head subdomain" evidence="13">
    <location>
        <begin position="205"/>
        <end position="303"/>
    </location>
</feature>
<feature type="chain" id="PRO_5046201359" description="Protein translocase subunit SecD" evidence="10">
    <location>
        <begin position="23"/>
        <end position="505"/>
    </location>
</feature>
<keyword evidence="6 9" id="KW-1133">Transmembrane helix</keyword>
<dbReference type="PRINTS" id="PR00702">
    <property type="entry name" value="ACRIFLAVINRP"/>
</dbReference>
<dbReference type="InterPro" id="IPR048631">
    <property type="entry name" value="SecD_1st"/>
</dbReference>
<dbReference type="NCBIfam" id="TIGR00916">
    <property type="entry name" value="2A0604s01"/>
    <property type="match status" value="1"/>
</dbReference>
<reference evidence="14 15" key="1">
    <citation type="submission" date="2024-09" db="EMBL/GenBank/DDBJ databases">
        <authorList>
            <person name="Sun Q."/>
            <person name="Mori K."/>
        </authorList>
    </citation>
    <scope>NUCLEOTIDE SEQUENCE [LARGE SCALE GENOMIC DNA]</scope>
    <source>
        <strain evidence="14 15">JCM 15389</strain>
    </source>
</reference>
<dbReference type="InterPro" id="IPR022813">
    <property type="entry name" value="SecD/SecF_arch_bac"/>
</dbReference>
<dbReference type="Gene3D" id="3.30.1360.200">
    <property type="match status" value="1"/>
</dbReference>
<proteinExistence type="inferred from homology"/>
<evidence type="ECO:0000259" key="11">
    <source>
        <dbReference type="Pfam" id="PF02355"/>
    </source>
</evidence>
<dbReference type="PANTHER" id="PTHR30081">
    <property type="entry name" value="PROTEIN-EXPORT MEMBRANE PROTEIN SEC"/>
    <property type="match status" value="1"/>
</dbReference>
<comment type="subcellular location">
    <subcellularLocation>
        <location evidence="1 9">Cell membrane</location>
        <topology evidence="1 9">Multi-pass membrane protein</topology>
    </subcellularLocation>
</comment>
<dbReference type="EMBL" id="JBHLYQ010000060">
    <property type="protein sequence ID" value="MFC0081960.1"/>
    <property type="molecule type" value="Genomic_DNA"/>
</dbReference>
<accession>A0ABV6C2P0</accession>
<dbReference type="Pfam" id="PF02355">
    <property type="entry name" value="SecD_SecF_C"/>
    <property type="match status" value="1"/>
</dbReference>
<evidence type="ECO:0000256" key="3">
    <source>
        <dbReference type="ARBA" id="ARBA00022475"/>
    </source>
</evidence>
<feature type="domain" description="Protein translocase subunit SecDF P1" evidence="12">
    <location>
        <begin position="56"/>
        <end position="112"/>
    </location>
</feature>
<dbReference type="PANTHER" id="PTHR30081:SF1">
    <property type="entry name" value="PROTEIN TRANSLOCASE SUBUNIT SECD"/>
    <property type="match status" value="1"/>
</dbReference>
<dbReference type="Proteomes" id="UP001589788">
    <property type="component" value="Unassembled WGS sequence"/>
</dbReference>
<evidence type="ECO:0000256" key="8">
    <source>
        <dbReference type="ARBA" id="ARBA00023136"/>
    </source>
</evidence>
<keyword evidence="5 9" id="KW-0653">Protein transport</keyword>
<feature type="transmembrane region" description="Helical" evidence="9">
    <location>
        <begin position="322"/>
        <end position="342"/>
    </location>
</feature>
<evidence type="ECO:0000313" key="14">
    <source>
        <dbReference type="EMBL" id="MFC0081960.1"/>
    </source>
</evidence>
<dbReference type="InterPro" id="IPR055344">
    <property type="entry name" value="SecD_SecF_C_bact"/>
</dbReference>
<comment type="caution">
    <text evidence="9">Lacks conserved residue(s) required for the propagation of feature annotation.</text>
</comment>
<dbReference type="InterPro" id="IPR001036">
    <property type="entry name" value="Acrflvin-R"/>
</dbReference>
<comment type="caution">
    <text evidence="14">The sequence shown here is derived from an EMBL/GenBank/DDBJ whole genome shotgun (WGS) entry which is preliminary data.</text>
</comment>
<evidence type="ECO:0000256" key="10">
    <source>
        <dbReference type="SAM" id="SignalP"/>
    </source>
</evidence>
<evidence type="ECO:0000313" key="15">
    <source>
        <dbReference type="Proteomes" id="UP001589788"/>
    </source>
</evidence>
<feature type="transmembrane region" description="Helical" evidence="9">
    <location>
        <begin position="453"/>
        <end position="473"/>
    </location>
</feature>
<comment type="subunit">
    <text evidence="9">Forms a complex with SecF. Part of the essential Sec protein translocation apparatus which comprises SecA, SecYEG and auxiliary proteins SecDF. Other proteins may also be involved.</text>
</comment>
<evidence type="ECO:0000256" key="6">
    <source>
        <dbReference type="ARBA" id="ARBA00022989"/>
    </source>
</evidence>
<feature type="transmembrane region" description="Helical" evidence="9">
    <location>
        <begin position="349"/>
        <end position="370"/>
    </location>
</feature>
<evidence type="ECO:0000256" key="1">
    <source>
        <dbReference type="ARBA" id="ARBA00004651"/>
    </source>
</evidence>
<dbReference type="Pfam" id="PF22599">
    <property type="entry name" value="SecDF_P1_head"/>
    <property type="match status" value="1"/>
</dbReference>
<keyword evidence="8 9" id="KW-0472">Membrane</keyword>
<evidence type="ECO:0000256" key="4">
    <source>
        <dbReference type="ARBA" id="ARBA00022692"/>
    </source>
</evidence>
<dbReference type="InterPro" id="IPR048634">
    <property type="entry name" value="SecD_SecF_C"/>
</dbReference>
<dbReference type="RefSeq" id="WP_377789310.1">
    <property type="nucleotide sequence ID" value="NZ_JBHLYQ010000060.1"/>
</dbReference>
<evidence type="ECO:0000256" key="2">
    <source>
        <dbReference type="ARBA" id="ARBA00022448"/>
    </source>
</evidence>
<protein>
    <recommendedName>
        <fullName evidence="9">Protein translocase subunit SecD</fullName>
    </recommendedName>
</protein>
<evidence type="ECO:0000259" key="13">
    <source>
        <dbReference type="Pfam" id="PF22599"/>
    </source>
</evidence>
<evidence type="ECO:0000256" key="9">
    <source>
        <dbReference type="HAMAP-Rule" id="MF_01463"/>
    </source>
</evidence>
<gene>
    <name evidence="9 14" type="primary">secD</name>
    <name evidence="14" type="ORF">ACFFRE_07340</name>
</gene>
<dbReference type="NCBIfam" id="TIGR01129">
    <property type="entry name" value="secD"/>
    <property type="match status" value="1"/>
</dbReference>
<feature type="domain" description="Protein export membrane protein SecD/SecF C-terminal" evidence="11">
    <location>
        <begin position="305"/>
        <end position="481"/>
    </location>
</feature>
<keyword evidence="7 9" id="KW-0811">Translocation</keyword>
<feature type="transmembrane region" description="Helical" evidence="9">
    <location>
        <begin position="425"/>
        <end position="447"/>
    </location>
</feature>
<sequence>MNRRPLVVSLLVSVVIALGALAATVAAGWAPRLGLDLAGGSEVVYQPARHINSGEMATTISIIRNRIDGAGVSGAQVQSQGNDVVVELPNIKNPQRIIDLVGTTAQMLFRPVLCNAPAYSPPKGKGASPSGSLPACAAQYQLTAANLDVRPTTTSYTANTIPPDPVFASYPSTSPTVDYAEKNQEVLLPGTPSSGCSPRCVLGPAGLTGKAIASATAQFVNSQWVVDVTLTGKGASQWNAFAAKNFHQEIGIDLGGEVISAPLTQPTNSTFQSFGNSVQISGSFTETQAKDLALDLTYGALPVKLNQVNKQIVTPTLGRSSLRAGLAAGIGGLVLVLLYMIFYYRGLGIVVVSGLVVTGGLLWAIISALGRSGVGLTLDLSGVTGLIVSVGITVDSYIVYFERLKDEARAGRSIRTSVASSFKGAFRTVLAADLVSLAAAVVLYLLSIGTVRGFAFFLGLSTLLDIFTTYFFTRPLVMLLGQSRVVTEARVIGVARGLAVEGDER</sequence>